<dbReference type="RefSeq" id="WP_345220703.1">
    <property type="nucleotide sequence ID" value="NZ_BAABHA010000001.1"/>
</dbReference>
<feature type="transmembrane region" description="Helical" evidence="1">
    <location>
        <begin position="102"/>
        <end position="120"/>
    </location>
</feature>
<evidence type="ECO:0000256" key="1">
    <source>
        <dbReference type="SAM" id="Phobius"/>
    </source>
</evidence>
<feature type="transmembrane region" description="Helical" evidence="1">
    <location>
        <begin position="304"/>
        <end position="331"/>
    </location>
</feature>
<feature type="transmembrane region" description="Helical" evidence="1">
    <location>
        <begin position="208"/>
        <end position="224"/>
    </location>
</feature>
<dbReference type="Proteomes" id="UP001500454">
    <property type="component" value="Unassembled WGS sequence"/>
</dbReference>
<keyword evidence="4" id="KW-1185">Reference proteome</keyword>
<reference evidence="4" key="1">
    <citation type="journal article" date="2019" name="Int. J. Syst. Evol. Microbiol.">
        <title>The Global Catalogue of Microorganisms (GCM) 10K type strain sequencing project: providing services to taxonomists for standard genome sequencing and annotation.</title>
        <authorList>
            <consortium name="The Broad Institute Genomics Platform"/>
            <consortium name="The Broad Institute Genome Sequencing Center for Infectious Disease"/>
            <person name="Wu L."/>
            <person name="Ma J."/>
        </authorList>
    </citation>
    <scope>NUCLEOTIDE SEQUENCE [LARGE SCALE GENOMIC DNA]</scope>
    <source>
        <strain evidence="4">JCM 17924</strain>
    </source>
</reference>
<feature type="transmembrane region" description="Helical" evidence="1">
    <location>
        <begin position="6"/>
        <end position="27"/>
    </location>
</feature>
<proteinExistence type="predicted"/>
<feature type="transmembrane region" description="Helical" evidence="1">
    <location>
        <begin position="39"/>
        <end position="57"/>
    </location>
</feature>
<feature type="transmembrane region" description="Helical" evidence="1">
    <location>
        <begin position="177"/>
        <end position="196"/>
    </location>
</feature>
<keyword evidence="1" id="KW-0472">Membrane</keyword>
<evidence type="ECO:0000313" key="3">
    <source>
        <dbReference type="EMBL" id="GAA4372903.1"/>
    </source>
</evidence>
<comment type="caution">
    <text evidence="3">The sequence shown here is derived from an EMBL/GenBank/DDBJ whole genome shotgun (WGS) entry which is preliminary data.</text>
</comment>
<keyword evidence="1" id="KW-1133">Transmembrane helix</keyword>
<dbReference type="InterPro" id="IPR058514">
    <property type="entry name" value="DUF8201"/>
</dbReference>
<gene>
    <name evidence="3" type="ORF">GCM10023186_02880</name>
</gene>
<feature type="transmembrane region" description="Helical" evidence="1">
    <location>
        <begin position="467"/>
        <end position="485"/>
    </location>
</feature>
<evidence type="ECO:0000259" key="2">
    <source>
        <dbReference type="Pfam" id="PF26626"/>
    </source>
</evidence>
<dbReference type="NCBIfam" id="NF047510">
    <property type="entry name" value="LIC_10190_fam"/>
    <property type="match status" value="1"/>
</dbReference>
<name>A0ABP8ITV4_9BACT</name>
<feature type="transmembrane region" description="Helical" evidence="1">
    <location>
        <begin position="419"/>
        <end position="436"/>
    </location>
</feature>
<dbReference type="InterPro" id="IPR058065">
    <property type="entry name" value="LIC_10190-like"/>
</dbReference>
<feature type="transmembrane region" description="Helical" evidence="1">
    <location>
        <begin position="267"/>
        <end position="292"/>
    </location>
</feature>
<protein>
    <recommendedName>
        <fullName evidence="2">DUF8201 domain-containing protein</fullName>
    </recommendedName>
</protein>
<feature type="transmembrane region" description="Helical" evidence="1">
    <location>
        <begin position="389"/>
        <end position="407"/>
    </location>
</feature>
<dbReference type="Pfam" id="PF26626">
    <property type="entry name" value="DUF8201"/>
    <property type="match status" value="1"/>
</dbReference>
<feature type="domain" description="DUF8201" evidence="2">
    <location>
        <begin position="1"/>
        <end position="450"/>
    </location>
</feature>
<accession>A0ABP8ITV4</accession>
<sequence length="563" mass="62325">MLTVLITWMVAAVCTTAWGAALCRWLARLSPAEPLPLPSEWLSALGLGLLIAFLQIWSLLWPVADAARVVVTGIALLSAVWQRQAIQQWAKQARQHLKTANLWRWALGSLLLVWVLVYASQRPMSFDVGLYTLQTLQWTEHYPVVPGLGNLHGRLAFNASWFLPTALFRVLTPVGPAYGLGSYPFALLAVAVGRAWNEGGRHRQRSGTAWAALLLMLLLLYPFQSRLSSALTDGPAAALAALLFLRYTTHWRAEASRLTVSEALATVLLAVTLVTMKLSVLPVLGLAAHALWTVRWKLVTDGRWAVPLATVAVLVLPWLARNVVLSGYLVYPLPALDWLALDWKVPLEAARIEQRLIVNLARNVPHAVAAAAPETALAAWVPTWWRLSLPFQQAVFILAAGSVLPAVGRWRRGVPLTQTGWAVGWLVAWLGGWFWLLSAPDFRFGLLFLLVAALWPWLAARPLLPSGWLRSALVVALLLWVGQQMRDPVYHLRTSPRRFATRVLWPEPVPQMLTELVPIKGGQIRVPRTGLQCYGAPLPCAPCTEANLRARGASWRNGFRRGN</sequence>
<feature type="transmembrane region" description="Helical" evidence="1">
    <location>
        <begin position="442"/>
        <end position="460"/>
    </location>
</feature>
<dbReference type="EMBL" id="BAABHA010000001">
    <property type="protein sequence ID" value="GAA4372903.1"/>
    <property type="molecule type" value="Genomic_DNA"/>
</dbReference>
<organism evidence="3 4">
    <name type="scientific">Hymenobacter koreensis</name>
    <dbReference type="NCBI Taxonomy" id="1084523"/>
    <lineage>
        <taxon>Bacteria</taxon>
        <taxon>Pseudomonadati</taxon>
        <taxon>Bacteroidota</taxon>
        <taxon>Cytophagia</taxon>
        <taxon>Cytophagales</taxon>
        <taxon>Hymenobacteraceae</taxon>
        <taxon>Hymenobacter</taxon>
    </lineage>
</organism>
<keyword evidence="1" id="KW-0812">Transmembrane</keyword>
<evidence type="ECO:0000313" key="4">
    <source>
        <dbReference type="Proteomes" id="UP001500454"/>
    </source>
</evidence>